<organism evidence="2 3">
    <name type="scientific">Candidatus Roizmanbacteria bacterium CG_4_10_14_0_2_um_filter_33_96</name>
    <dbReference type="NCBI Taxonomy" id="1974821"/>
    <lineage>
        <taxon>Bacteria</taxon>
        <taxon>Candidatus Roizmaniibacteriota</taxon>
    </lineage>
</organism>
<comment type="caution">
    <text evidence="2">The sequence shown here is derived from an EMBL/GenBank/DDBJ whole genome shotgun (WGS) entry which is preliminary data.</text>
</comment>
<keyword evidence="1" id="KW-0472">Membrane</keyword>
<protein>
    <recommendedName>
        <fullName evidence="4">DUF1648 domain-containing protein</fullName>
    </recommendedName>
</protein>
<dbReference type="EMBL" id="PFOF01000017">
    <property type="protein sequence ID" value="PIZ68197.1"/>
    <property type="molecule type" value="Genomic_DNA"/>
</dbReference>
<reference evidence="3" key="1">
    <citation type="submission" date="2017-09" db="EMBL/GenBank/DDBJ databases">
        <title>Depth-based differentiation of microbial function through sediment-hosted aquifers and enrichment of novel symbionts in the deep terrestrial subsurface.</title>
        <authorList>
            <person name="Probst A.J."/>
            <person name="Ladd B."/>
            <person name="Jarett J.K."/>
            <person name="Geller-Mcgrath D.E."/>
            <person name="Sieber C.M.K."/>
            <person name="Emerson J.B."/>
            <person name="Anantharaman K."/>
            <person name="Thomas B.C."/>
            <person name="Malmstrom R."/>
            <person name="Stieglmeier M."/>
            <person name="Klingl A."/>
            <person name="Woyke T."/>
            <person name="Ryan C.M."/>
            <person name="Banfield J.F."/>
        </authorList>
    </citation>
    <scope>NUCLEOTIDE SEQUENCE [LARGE SCALE GENOMIC DNA]</scope>
</reference>
<dbReference type="Proteomes" id="UP000229506">
    <property type="component" value="Unassembled WGS sequence"/>
</dbReference>
<proteinExistence type="predicted"/>
<gene>
    <name evidence="2" type="ORF">COY12_00575</name>
</gene>
<name>A0A2M7UAF8_9BACT</name>
<evidence type="ECO:0000313" key="2">
    <source>
        <dbReference type="EMBL" id="PIZ68197.1"/>
    </source>
</evidence>
<dbReference type="AlphaFoldDB" id="A0A2M7UAF8"/>
<evidence type="ECO:0000313" key="3">
    <source>
        <dbReference type="Proteomes" id="UP000229506"/>
    </source>
</evidence>
<sequence>MVKLLLGADALMIITFLLRFKTMPPQIPLFYSQLWGENQLADSLMIFILPIFMNFLFFINQSIFNKFYAENVFIKNIFYYLNLFLIVSFTLIFIKIIFIVS</sequence>
<evidence type="ECO:0000256" key="1">
    <source>
        <dbReference type="SAM" id="Phobius"/>
    </source>
</evidence>
<evidence type="ECO:0008006" key="4">
    <source>
        <dbReference type="Google" id="ProtNLM"/>
    </source>
</evidence>
<feature type="transmembrane region" description="Helical" evidence="1">
    <location>
        <begin position="77"/>
        <end position="100"/>
    </location>
</feature>
<keyword evidence="1" id="KW-0812">Transmembrane</keyword>
<feature type="transmembrane region" description="Helical" evidence="1">
    <location>
        <begin position="44"/>
        <end position="65"/>
    </location>
</feature>
<accession>A0A2M7UAF8</accession>
<keyword evidence="1" id="KW-1133">Transmembrane helix</keyword>